<proteinExistence type="predicted"/>
<dbReference type="AlphaFoldDB" id="A0A4C1TIC9"/>
<sequence length="116" mass="13315">MRTTAVSKENVQAEKLIGENRRITYIELAREGAYALRHVTIPKRIKWFSRRLTTCVAIGRAVNFPVQHHLLVQIKMNVDKPPTRPLKCLGGRWRQAGGAISRRFYQLQETMVCGVL</sequence>
<evidence type="ECO:0000313" key="1">
    <source>
        <dbReference type="EMBL" id="GBP13340.1"/>
    </source>
</evidence>
<reference evidence="1 2" key="1">
    <citation type="journal article" date="2019" name="Commun. Biol.">
        <title>The bagworm genome reveals a unique fibroin gene that provides high tensile strength.</title>
        <authorList>
            <person name="Kono N."/>
            <person name="Nakamura H."/>
            <person name="Ohtoshi R."/>
            <person name="Tomita M."/>
            <person name="Numata K."/>
            <person name="Arakawa K."/>
        </authorList>
    </citation>
    <scope>NUCLEOTIDE SEQUENCE [LARGE SCALE GENOMIC DNA]</scope>
</reference>
<dbReference type="Proteomes" id="UP000299102">
    <property type="component" value="Unassembled WGS sequence"/>
</dbReference>
<keyword evidence="2" id="KW-1185">Reference proteome</keyword>
<comment type="caution">
    <text evidence="1">The sequence shown here is derived from an EMBL/GenBank/DDBJ whole genome shotgun (WGS) entry which is preliminary data.</text>
</comment>
<gene>
    <name evidence="1" type="ORF">EVAR_8251_1</name>
</gene>
<name>A0A4C1TIC9_EUMVA</name>
<evidence type="ECO:0000313" key="2">
    <source>
        <dbReference type="Proteomes" id="UP000299102"/>
    </source>
</evidence>
<accession>A0A4C1TIC9</accession>
<organism evidence="1 2">
    <name type="scientific">Eumeta variegata</name>
    <name type="common">Bagworm moth</name>
    <name type="synonym">Eumeta japonica</name>
    <dbReference type="NCBI Taxonomy" id="151549"/>
    <lineage>
        <taxon>Eukaryota</taxon>
        <taxon>Metazoa</taxon>
        <taxon>Ecdysozoa</taxon>
        <taxon>Arthropoda</taxon>
        <taxon>Hexapoda</taxon>
        <taxon>Insecta</taxon>
        <taxon>Pterygota</taxon>
        <taxon>Neoptera</taxon>
        <taxon>Endopterygota</taxon>
        <taxon>Lepidoptera</taxon>
        <taxon>Glossata</taxon>
        <taxon>Ditrysia</taxon>
        <taxon>Tineoidea</taxon>
        <taxon>Psychidae</taxon>
        <taxon>Oiketicinae</taxon>
        <taxon>Eumeta</taxon>
    </lineage>
</organism>
<protein>
    <submittedName>
        <fullName evidence="1">Uncharacterized protein</fullName>
    </submittedName>
</protein>
<dbReference type="EMBL" id="BGZK01000056">
    <property type="protein sequence ID" value="GBP13340.1"/>
    <property type="molecule type" value="Genomic_DNA"/>
</dbReference>